<proteinExistence type="predicted"/>
<organism evidence="3 4">
    <name type="scientific">Hymenobacter setariae</name>
    <dbReference type="NCBI Taxonomy" id="2594794"/>
    <lineage>
        <taxon>Bacteria</taxon>
        <taxon>Pseudomonadati</taxon>
        <taxon>Bacteroidota</taxon>
        <taxon>Cytophagia</taxon>
        <taxon>Cytophagales</taxon>
        <taxon>Hymenobacteraceae</taxon>
        <taxon>Hymenobacter</taxon>
    </lineage>
</organism>
<evidence type="ECO:0000256" key="1">
    <source>
        <dbReference type="SAM" id="MobiDB-lite"/>
    </source>
</evidence>
<reference evidence="3 4" key="1">
    <citation type="submission" date="2019-07" db="EMBL/GenBank/DDBJ databases">
        <title>Hymenobacter sp. straun FUR1 Genome sequencing and assembly.</title>
        <authorList>
            <person name="Chhetri G."/>
        </authorList>
    </citation>
    <scope>NUCLEOTIDE SEQUENCE [LARGE SCALE GENOMIC DNA]</scope>
    <source>
        <strain evidence="3 4">Fur1</strain>
    </source>
</reference>
<accession>A0A558C3D4</accession>
<keyword evidence="2" id="KW-0732">Signal</keyword>
<feature type="chain" id="PRO_5035218588" evidence="2">
    <location>
        <begin position="25"/>
        <end position="233"/>
    </location>
</feature>
<keyword evidence="4" id="KW-1185">Reference proteome</keyword>
<dbReference type="OrthoDB" id="879847at2"/>
<feature type="compositionally biased region" description="Low complexity" evidence="1">
    <location>
        <begin position="26"/>
        <end position="42"/>
    </location>
</feature>
<comment type="caution">
    <text evidence="3">The sequence shown here is derived from an EMBL/GenBank/DDBJ whole genome shotgun (WGS) entry which is preliminary data.</text>
</comment>
<feature type="compositionally biased region" description="Pro residues" evidence="1">
    <location>
        <begin position="43"/>
        <end position="52"/>
    </location>
</feature>
<protein>
    <submittedName>
        <fullName evidence="3">Uncharacterized protein</fullName>
    </submittedName>
</protein>
<evidence type="ECO:0000313" key="3">
    <source>
        <dbReference type="EMBL" id="TVT43197.1"/>
    </source>
</evidence>
<sequence>MKFTLYSFLLALALLGATVGSATAQARKPVPGKAPVKGKPGVKAPPPPPPPVEAAKRVVEEEAKPQLIISKIKIKDPVLVFYQQAAPGTAVQQLLMEEKNLPLLKTTPLEELVARREVFVDGLGNYSPPGQAADDERFRLTGVSLLASSEKRYPAPDGRSTYARLKVPSPGELYVVRESAEEYRHFVSGPQKRGSRINFEVNGLPGVDSVRAAYTLRKIDVSERGAGAGEVIR</sequence>
<evidence type="ECO:0000313" key="4">
    <source>
        <dbReference type="Proteomes" id="UP000317624"/>
    </source>
</evidence>
<dbReference type="AlphaFoldDB" id="A0A558C3D4"/>
<feature type="region of interest" description="Disordered" evidence="1">
    <location>
        <begin position="26"/>
        <end position="53"/>
    </location>
</feature>
<feature type="signal peptide" evidence="2">
    <location>
        <begin position="1"/>
        <end position="24"/>
    </location>
</feature>
<name>A0A558C3D4_9BACT</name>
<dbReference type="Proteomes" id="UP000317624">
    <property type="component" value="Unassembled WGS sequence"/>
</dbReference>
<gene>
    <name evidence="3" type="ORF">FNT36_03645</name>
</gene>
<dbReference type="RefSeq" id="WP_144844460.1">
    <property type="nucleotide sequence ID" value="NZ_VMRJ01000001.1"/>
</dbReference>
<evidence type="ECO:0000256" key="2">
    <source>
        <dbReference type="SAM" id="SignalP"/>
    </source>
</evidence>
<dbReference type="EMBL" id="VMRJ01000001">
    <property type="protein sequence ID" value="TVT43197.1"/>
    <property type="molecule type" value="Genomic_DNA"/>
</dbReference>